<evidence type="ECO:0000256" key="1">
    <source>
        <dbReference type="ARBA" id="ARBA00006315"/>
    </source>
</evidence>
<dbReference type="NCBIfam" id="TIGR04336">
    <property type="entry name" value="AmmeMemoSam_B"/>
    <property type="match status" value="1"/>
</dbReference>
<dbReference type="Pfam" id="PF01875">
    <property type="entry name" value="Memo"/>
    <property type="match status" value="1"/>
</dbReference>
<proteinExistence type="inferred from homology"/>
<comment type="similarity">
    <text evidence="1 2">Belongs to the MEMO1 family.</text>
</comment>
<dbReference type="PANTHER" id="PTHR11060">
    <property type="entry name" value="PROTEIN MEMO1"/>
    <property type="match status" value="1"/>
</dbReference>
<evidence type="ECO:0000256" key="2">
    <source>
        <dbReference type="HAMAP-Rule" id="MF_00055"/>
    </source>
</evidence>
<protein>
    <recommendedName>
        <fullName evidence="2">MEMO1 family protein SAMN04488503_1393</fullName>
    </recommendedName>
</protein>
<gene>
    <name evidence="3" type="ORF">SAMN04488503_1393</name>
</gene>
<reference evidence="3 4" key="1">
    <citation type="submission" date="2017-06" db="EMBL/GenBank/DDBJ databases">
        <authorList>
            <person name="Kim H.J."/>
            <person name="Triplett B.A."/>
        </authorList>
    </citation>
    <scope>NUCLEOTIDE SEQUENCE [LARGE SCALE GENOMIC DNA]</scope>
    <source>
        <strain evidence="3 4">DSM 13116</strain>
    </source>
</reference>
<dbReference type="Gene3D" id="3.40.830.10">
    <property type="entry name" value="LigB-like"/>
    <property type="match status" value="1"/>
</dbReference>
<evidence type="ECO:0000313" key="3">
    <source>
        <dbReference type="EMBL" id="SNR80529.1"/>
    </source>
</evidence>
<keyword evidence="4" id="KW-1185">Reference proteome</keyword>
<accession>A0A238ZBS9</accession>
<name>A0A238ZBS9_9BACT</name>
<organism evidence="3 4">
    <name type="scientific">Humidesulfovibrio mexicanus</name>
    <dbReference type="NCBI Taxonomy" id="147047"/>
    <lineage>
        <taxon>Bacteria</taxon>
        <taxon>Pseudomonadati</taxon>
        <taxon>Thermodesulfobacteriota</taxon>
        <taxon>Desulfovibrionia</taxon>
        <taxon>Desulfovibrionales</taxon>
        <taxon>Desulfovibrionaceae</taxon>
        <taxon>Humidesulfovibrio</taxon>
    </lineage>
</organism>
<sequence>MPMPHARSHDRQPVVAGQFYPAGADALMREVRGYLAQAKPKGQAPTILAMAPHAGYCYSGAVAGATLGQANLARTVLLLGPNHTGLGKPFAIWPDGRWTFPGGALAVDAPLAAHLCEKEPRLIPDTLAHQREHSLEVLLPFLAALDPETSIVPLCVSNPSLDTLMAVGAAIGQALRQWQAPVSIVVSSDMSHYVPHQVAQAQDAEALEPALRLDATAFYETVRGRGISMCGVLPMTVGICAARELGATRAEVAAYATSGQVNGDADRVVGYAGLLAD</sequence>
<dbReference type="PANTHER" id="PTHR11060:SF0">
    <property type="entry name" value="PROTEIN MEMO1"/>
    <property type="match status" value="1"/>
</dbReference>
<dbReference type="Proteomes" id="UP000198324">
    <property type="component" value="Unassembled WGS sequence"/>
</dbReference>
<dbReference type="HAMAP" id="MF_00055">
    <property type="entry name" value="MEMO1"/>
    <property type="match status" value="1"/>
</dbReference>
<dbReference type="SUPFAM" id="SSF53213">
    <property type="entry name" value="LigB-like"/>
    <property type="match status" value="1"/>
</dbReference>
<dbReference type="InterPro" id="IPR002737">
    <property type="entry name" value="MEMO1_fam"/>
</dbReference>
<evidence type="ECO:0000313" key="4">
    <source>
        <dbReference type="Proteomes" id="UP000198324"/>
    </source>
</evidence>
<dbReference type="EMBL" id="FZOC01000002">
    <property type="protein sequence ID" value="SNR80529.1"/>
    <property type="molecule type" value="Genomic_DNA"/>
</dbReference>
<dbReference type="AlphaFoldDB" id="A0A238ZBS9"/>
<dbReference type="CDD" id="cd07361">
    <property type="entry name" value="MEMO_like"/>
    <property type="match status" value="1"/>
</dbReference>